<evidence type="ECO:0000313" key="6">
    <source>
        <dbReference type="Proteomes" id="UP001151081"/>
    </source>
</evidence>
<keyword evidence="3" id="KW-0812">Transmembrane</keyword>
<sequence length="658" mass="72348">MRRESVSATNYPLDPSAEGARTSEPASLGPKSQKLRRLARARRRIAWLVLLAPVVLVLAVDIWIRGGRLLDLRGKHVASYAGAIVESAVLWGLLLYSASSRRGAVRWISASLFVLLATVTLGIQIYFQRCYSTYVNLDALLFATSFSESVVGHLRADGGNLVSAIAPPLVCAAALVVAARRFVRPRQTRSSRVARILAPLAIVFGFLIPCSYRTVQASTPDVIYLHAMGGVIKQITGLRPPEHVRPGLRTPPQLPGATAIPSGARVTRPNVLFVITESVRADAHCTAPTDDCPFSPATNAAARKRFPLLQMRSNASTTAISLAVLWSGLPPTASREDLHGYPLLFDYANAAGYDTAYWTSHHMMFANSRLYVQDLPTSHQTGATDLDPLADMDLGARDELLTERIRKDIREMREPFFAVAHYGNTHIPYRIDPEHAPFQPAQDSKAPEDNEAYRNYYLDAVHLQDRTIGEMLRFVREQPFGERTIVVFTSDHGESFREHGQLGHTGAVLDEEIHVPAWIDAPEGTLTEAEVAALASHRESILFHTDLAPTILDMLGLEREAGFSRWYGAMIGKSLLGPIERTEPVPLTNCSGVWGCAFRNWGMMRGNLKLEAREWDTAWHCYDVLADPKELRDLGAAACGDMAARAEALHGGLPGLVK</sequence>
<evidence type="ECO:0000256" key="1">
    <source>
        <dbReference type="ARBA" id="ARBA00008779"/>
    </source>
</evidence>
<dbReference type="Pfam" id="PF00884">
    <property type="entry name" value="Sulfatase"/>
    <property type="match status" value="1"/>
</dbReference>
<dbReference type="InterPro" id="IPR050738">
    <property type="entry name" value="Sulfatase"/>
</dbReference>
<organism evidence="5 6">
    <name type="scientific">Polyangium jinanense</name>
    <dbReference type="NCBI Taxonomy" id="2829994"/>
    <lineage>
        <taxon>Bacteria</taxon>
        <taxon>Pseudomonadati</taxon>
        <taxon>Myxococcota</taxon>
        <taxon>Polyangia</taxon>
        <taxon>Polyangiales</taxon>
        <taxon>Polyangiaceae</taxon>
        <taxon>Polyangium</taxon>
    </lineage>
</organism>
<evidence type="ECO:0000256" key="3">
    <source>
        <dbReference type="SAM" id="Phobius"/>
    </source>
</evidence>
<dbReference type="AlphaFoldDB" id="A0A9X3X4X1"/>
<evidence type="ECO:0000259" key="4">
    <source>
        <dbReference type="Pfam" id="PF00884"/>
    </source>
</evidence>
<dbReference type="Gene3D" id="3.40.720.10">
    <property type="entry name" value="Alkaline Phosphatase, subunit A"/>
    <property type="match status" value="1"/>
</dbReference>
<keyword evidence="6" id="KW-1185">Reference proteome</keyword>
<feature type="transmembrane region" description="Helical" evidence="3">
    <location>
        <begin position="161"/>
        <end position="183"/>
    </location>
</feature>
<dbReference type="EMBL" id="JAGTJJ010000009">
    <property type="protein sequence ID" value="MDC3982605.1"/>
    <property type="molecule type" value="Genomic_DNA"/>
</dbReference>
<proteinExistence type="inferred from homology"/>
<feature type="transmembrane region" description="Helical" evidence="3">
    <location>
        <begin position="108"/>
        <end position="127"/>
    </location>
</feature>
<feature type="compositionally biased region" description="Polar residues" evidence="2">
    <location>
        <begin position="1"/>
        <end position="10"/>
    </location>
</feature>
<evidence type="ECO:0000313" key="5">
    <source>
        <dbReference type="EMBL" id="MDC3982605.1"/>
    </source>
</evidence>
<comment type="similarity">
    <text evidence="1">Belongs to the sulfatase family.</text>
</comment>
<reference evidence="5 6" key="1">
    <citation type="submission" date="2021-04" db="EMBL/GenBank/DDBJ databases">
        <title>Genome analysis of Polyangium sp.</title>
        <authorList>
            <person name="Li Y."/>
            <person name="Wang J."/>
        </authorList>
    </citation>
    <scope>NUCLEOTIDE SEQUENCE [LARGE SCALE GENOMIC DNA]</scope>
    <source>
        <strain evidence="5 6">SDU14</strain>
    </source>
</reference>
<dbReference type="InterPro" id="IPR017850">
    <property type="entry name" value="Alkaline_phosphatase_core_sf"/>
</dbReference>
<feature type="transmembrane region" description="Helical" evidence="3">
    <location>
        <begin position="45"/>
        <end position="65"/>
    </location>
</feature>
<dbReference type="SUPFAM" id="SSF53649">
    <property type="entry name" value="Alkaline phosphatase-like"/>
    <property type="match status" value="1"/>
</dbReference>
<dbReference type="InterPro" id="IPR000917">
    <property type="entry name" value="Sulfatase_N"/>
</dbReference>
<keyword evidence="3" id="KW-1133">Transmembrane helix</keyword>
<dbReference type="GO" id="GO:0004065">
    <property type="term" value="F:arylsulfatase activity"/>
    <property type="evidence" value="ECO:0007669"/>
    <property type="project" value="TreeGrafter"/>
</dbReference>
<dbReference type="PANTHER" id="PTHR42693:SF33">
    <property type="entry name" value="ARYLSULFATASE"/>
    <property type="match status" value="1"/>
</dbReference>
<keyword evidence="3" id="KW-0472">Membrane</keyword>
<feature type="transmembrane region" description="Helical" evidence="3">
    <location>
        <begin position="77"/>
        <end position="96"/>
    </location>
</feature>
<feature type="region of interest" description="Disordered" evidence="2">
    <location>
        <begin position="1"/>
        <end position="29"/>
    </location>
</feature>
<gene>
    <name evidence="5" type="ORF">KEG57_18970</name>
</gene>
<name>A0A9X3X4X1_9BACT</name>
<feature type="domain" description="Sulfatase N-terminal" evidence="4">
    <location>
        <begin position="269"/>
        <end position="556"/>
    </location>
</feature>
<evidence type="ECO:0000256" key="2">
    <source>
        <dbReference type="SAM" id="MobiDB-lite"/>
    </source>
</evidence>
<accession>A0A9X3X4X1</accession>
<feature type="transmembrane region" description="Helical" evidence="3">
    <location>
        <begin position="195"/>
        <end position="215"/>
    </location>
</feature>
<dbReference type="PANTHER" id="PTHR42693">
    <property type="entry name" value="ARYLSULFATASE FAMILY MEMBER"/>
    <property type="match status" value="1"/>
</dbReference>
<dbReference type="Proteomes" id="UP001151081">
    <property type="component" value="Unassembled WGS sequence"/>
</dbReference>
<protein>
    <submittedName>
        <fullName evidence="5">Sulfatase-like hydrolase/transferase</fullName>
    </submittedName>
</protein>
<comment type="caution">
    <text evidence="5">The sequence shown here is derived from an EMBL/GenBank/DDBJ whole genome shotgun (WGS) entry which is preliminary data.</text>
</comment>
<keyword evidence="5" id="KW-0378">Hydrolase</keyword>